<name>A0A3S2P9V5_ORYJA</name>
<accession>A0A3S2P9V5</accession>
<reference evidence="2 3" key="1">
    <citation type="submission" date="2018-11" db="EMBL/GenBank/DDBJ databases">
        <authorList>
            <person name="Lopez-Roques C."/>
            <person name="Donnadieu C."/>
            <person name="Bouchez O."/>
            <person name="Klopp C."/>
            <person name="Cabau C."/>
            <person name="Zahm M."/>
        </authorList>
    </citation>
    <scope>NUCLEOTIDE SEQUENCE [LARGE SCALE GENOMIC DNA]</scope>
    <source>
        <strain evidence="2">RS831</strain>
        <tissue evidence="2">Whole body</tissue>
    </source>
</reference>
<organism evidence="2 3">
    <name type="scientific">Oryzias javanicus</name>
    <name type="common">Javanese ricefish</name>
    <name type="synonym">Aplocheilus javanicus</name>
    <dbReference type="NCBI Taxonomy" id="123683"/>
    <lineage>
        <taxon>Eukaryota</taxon>
        <taxon>Metazoa</taxon>
        <taxon>Chordata</taxon>
        <taxon>Craniata</taxon>
        <taxon>Vertebrata</taxon>
        <taxon>Euteleostomi</taxon>
        <taxon>Actinopterygii</taxon>
        <taxon>Neopterygii</taxon>
        <taxon>Teleostei</taxon>
        <taxon>Neoteleostei</taxon>
        <taxon>Acanthomorphata</taxon>
        <taxon>Ovalentaria</taxon>
        <taxon>Atherinomorphae</taxon>
        <taxon>Beloniformes</taxon>
        <taxon>Adrianichthyidae</taxon>
        <taxon>Oryziinae</taxon>
        <taxon>Oryzias</taxon>
    </lineage>
</organism>
<sequence length="125" mass="13736">MQRPGREYWAVPPQRMKLRTSPTMTGPDAIILRCLRRTPDQTITPSGSPPPQTEPRGSDSTDKRASGRPGRRGERGQGSSKFNRTAFFKLASFGSLNQTVPLLQRLLSGTPDGNSSLPLRFTLAL</sequence>
<gene>
    <name evidence="2" type="ORF">OJAV_G00061260</name>
</gene>
<feature type="compositionally biased region" description="Basic and acidic residues" evidence="1">
    <location>
        <begin position="56"/>
        <end position="75"/>
    </location>
</feature>
<evidence type="ECO:0000313" key="2">
    <source>
        <dbReference type="EMBL" id="RVE70109.1"/>
    </source>
</evidence>
<keyword evidence="3" id="KW-1185">Reference proteome</keyword>
<protein>
    <submittedName>
        <fullName evidence="2">Uncharacterized protein</fullName>
    </submittedName>
</protein>
<dbReference type="AlphaFoldDB" id="A0A3S2P9V5"/>
<reference evidence="2 3" key="2">
    <citation type="submission" date="2019-01" db="EMBL/GenBank/DDBJ databases">
        <title>A chromosome length genome reference of the Java medaka (oryzias javanicus).</title>
        <authorList>
            <person name="Herpin A."/>
            <person name="Takehana Y."/>
            <person name="Naruse K."/>
            <person name="Ansai S."/>
            <person name="Kawaguchi M."/>
        </authorList>
    </citation>
    <scope>NUCLEOTIDE SEQUENCE [LARGE SCALE GENOMIC DNA]</scope>
    <source>
        <strain evidence="2">RS831</strain>
        <tissue evidence="2">Whole body</tissue>
    </source>
</reference>
<proteinExistence type="predicted"/>
<evidence type="ECO:0000256" key="1">
    <source>
        <dbReference type="SAM" id="MobiDB-lite"/>
    </source>
</evidence>
<dbReference type="Proteomes" id="UP000283210">
    <property type="component" value="Chromosome 7"/>
</dbReference>
<feature type="region of interest" description="Disordered" evidence="1">
    <location>
        <begin position="1"/>
        <end position="82"/>
    </location>
</feature>
<dbReference type="EMBL" id="CM012443">
    <property type="protein sequence ID" value="RVE70109.1"/>
    <property type="molecule type" value="Genomic_DNA"/>
</dbReference>
<evidence type="ECO:0000313" key="3">
    <source>
        <dbReference type="Proteomes" id="UP000283210"/>
    </source>
</evidence>